<dbReference type="InterPro" id="IPR013096">
    <property type="entry name" value="Cupin_2"/>
</dbReference>
<keyword evidence="3" id="KW-1185">Reference proteome</keyword>
<dbReference type="InterPro" id="IPR011051">
    <property type="entry name" value="RmlC_Cupin_sf"/>
</dbReference>
<evidence type="ECO:0000313" key="2">
    <source>
        <dbReference type="EMBL" id="SFK39151.1"/>
    </source>
</evidence>
<protein>
    <submittedName>
        <fullName evidence="2">Cupin 2 domain-containing protein</fullName>
    </submittedName>
</protein>
<dbReference type="InterPro" id="IPR014710">
    <property type="entry name" value="RmlC-like_jellyroll"/>
</dbReference>
<dbReference type="SUPFAM" id="SSF51182">
    <property type="entry name" value="RmlC-like cupins"/>
    <property type="match status" value="1"/>
</dbReference>
<feature type="domain" description="Cupin type-2" evidence="1">
    <location>
        <begin position="50"/>
        <end position="106"/>
    </location>
</feature>
<evidence type="ECO:0000259" key="1">
    <source>
        <dbReference type="Pfam" id="PF07883"/>
    </source>
</evidence>
<proteinExistence type="predicted"/>
<organism evidence="2 3">
    <name type="scientific">Candidatus Pantoea symbiotica</name>
    <dbReference type="NCBI Taxonomy" id="1884370"/>
    <lineage>
        <taxon>Bacteria</taxon>
        <taxon>Pseudomonadati</taxon>
        <taxon>Pseudomonadota</taxon>
        <taxon>Gammaproteobacteria</taxon>
        <taxon>Enterobacterales</taxon>
        <taxon>Erwiniaceae</taxon>
        <taxon>Pantoea</taxon>
    </lineage>
</organism>
<dbReference type="Gene3D" id="2.60.120.10">
    <property type="entry name" value="Jelly Rolls"/>
    <property type="match status" value="1"/>
</dbReference>
<dbReference type="CDD" id="cd06981">
    <property type="entry name" value="cupin_reut_a1446"/>
    <property type="match status" value="1"/>
</dbReference>
<dbReference type="Pfam" id="PF07883">
    <property type="entry name" value="Cupin_2"/>
    <property type="match status" value="1"/>
</dbReference>
<dbReference type="EMBL" id="FOSD01000006">
    <property type="protein sequence ID" value="SFK39151.1"/>
    <property type="molecule type" value="Genomic_DNA"/>
</dbReference>
<dbReference type="RefSeq" id="WP_008108011.1">
    <property type="nucleotide sequence ID" value="NZ_FOSD01000006.1"/>
</dbReference>
<gene>
    <name evidence="2" type="ORF">SAMN05518863_106369</name>
</gene>
<sequence>MITNLFRDFPAAAQNGSAETFEALLTQPNLHIERIVSTGQASPPDFWYCQTQGEWVMVLQGSAGLQLEGEAQERILRVGDFVNIPAGCRHRVNWTDSSGPTVWLAVHYGAIPVSEI</sequence>
<comment type="caution">
    <text evidence="2">The sequence shown here is derived from an EMBL/GenBank/DDBJ whole genome shotgun (WGS) entry which is preliminary data.</text>
</comment>
<accession>A0A1I3Z656</accession>
<name>A0A1I3Z656_9GAMM</name>
<dbReference type="Proteomes" id="UP000198841">
    <property type="component" value="Unassembled WGS sequence"/>
</dbReference>
<evidence type="ECO:0000313" key="3">
    <source>
        <dbReference type="Proteomes" id="UP000198841"/>
    </source>
</evidence>
<reference evidence="2 3" key="1">
    <citation type="submission" date="2016-10" db="EMBL/GenBank/DDBJ databases">
        <authorList>
            <person name="Varghese N."/>
            <person name="Submissions S."/>
        </authorList>
    </citation>
    <scope>NUCLEOTIDE SEQUENCE [LARGE SCALE GENOMIC DNA]</scope>
    <source>
        <strain evidence="2 3">YR512</strain>
    </source>
</reference>